<dbReference type="Pfam" id="PF03644">
    <property type="entry name" value="Glyco_hydro_85"/>
    <property type="match status" value="1"/>
</dbReference>
<evidence type="ECO:0000259" key="11">
    <source>
        <dbReference type="Pfam" id="PF03644"/>
    </source>
</evidence>
<evidence type="ECO:0000313" key="13">
    <source>
        <dbReference type="EMBL" id="TRY59586.1"/>
    </source>
</evidence>
<comment type="subcellular location">
    <subcellularLocation>
        <location evidence="1">Cytoplasm</location>
        <location evidence="1">Cytosol</location>
    </subcellularLocation>
</comment>
<keyword evidence="14" id="KW-1185">Reference proteome</keyword>
<evidence type="ECO:0000256" key="5">
    <source>
        <dbReference type="ARBA" id="ARBA00022801"/>
    </source>
</evidence>
<evidence type="ECO:0000256" key="6">
    <source>
        <dbReference type="ARBA" id="ARBA00023295"/>
    </source>
</evidence>
<comment type="caution">
    <text evidence="13">The sequence shown here is derived from an EMBL/GenBank/DDBJ whole genome shotgun (WGS) entry which is preliminary data.</text>
</comment>
<sequence>MQRKRKRDENTSAKVPKTENSALSCLDQPPGESVHEAVTFAPHKLPAAHYDPETTKPISCSLESLEELLSWKLIEASPFNVASVPLASRDPPLNKSPKRTLVSHDMMGGYLDDSLLFFLLRFIQGAEVEAPYAFYHWEYIDIFNYFSHHMVTIPPAAWTNAAHKHGVLSIGTFITEWTSGEKICEMFLADEESYRAAADKLVQICHYYEFDGWLINIENVLSETAVKNASLFLRYLTDQIHERIPGSLVIWYDSVLKNGSLIWQNELNDNNKVFFDACDGIFTNYNWTEQSLVSMKAHSAAQGRFADIYALELIRKYELSTAIFAPGWVYECHEKVDFRKNQDKFWSLLVDFLYLHRYSTSLPFISSFCQGFGKSIYWRGKVEQQRNWFNLNAQELQALHISETMKNGGWLRSRGCSEDAWSGGSSLMLEGMIPSGLPHVCARLFSLHVPLADRTFVSFVYKPPEGVKVSLELKTIDASLCTYGGIEEIESTSLLDADSLHAPLVSVKGICISDVFWQKGTLKENVQKVLLSATLRWKYPSKQVRHYRIHWRHLRGPDPRVPSGALALVGRSYSSLYRLVELEVPAPPGLIELLVEPVTRESFRTPEAQWGRCSLSYNQDTSPSATS</sequence>
<protein>
    <recommendedName>
        <fullName evidence="9">Cytosolic endo-beta-N-acetylglucosaminidase</fullName>
        <ecNumber evidence="3">3.2.1.96</ecNumber>
    </recommendedName>
</protein>
<reference evidence="13 14" key="1">
    <citation type="journal article" date="2019" name="Sci. Data">
        <title>Hybrid genome assembly and annotation of Danionella translucida.</title>
        <authorList>
            <person name="Kadobianskyi M."/>
            <person name="Schulze L."/>
            <person name="Schuelke M."/>
            <person name="Judkewitz B."/>
        </authorList>
    </citation>
    <scope>NUCLEOTIDE SEQUENCE [LARGE SCALE GENOMIC DNA]</scope>
    <source>
        <strain evidence="13 14">Bolton</strain>
    </source>
</reference>
<dbReference type="GO" id="GO:0033925">
    <property type="term" value="F:mannosyl-glycoprotein endo-beta-N-acetylglucosaminidase activity"/>
    <property type="evidence" value="ECO:0007669"/>
    <property type="project" value="UniProtKB-EC"/>
</dbReference>
<dbReference type="InterPro" id="IPR057882">
    <property type="entry name" value="ENGase_C"/>
</dbReference>
<comment type="function">
    <text evidence="8">Endoglycosidase that releases N-glycans from glycoproteins by cleaving the beta-1,4-glycosidic bond in the N,N'-diacetylchitobiose core. Involved in the processing of free oligosaccharides in the cytosol.</text>
</comment>
<proteinExistence type="inferred from homology"/>
<keyword evidence="5" id="KW-0378">Hydrolase</keyword>
<dbReference type="Gene3D" id="2.60.120.260">
    <property type="entry name" value="Galactose-binding domain-like"/>
    <property type="match status" value="1"/>
</dbReference>
<dbReference type="InterPro" id="IPR005201">
    <property type="entry name" value="TIM_ENGase"/>
</dbReference>
<accession>A0A553N2C8</accession>
<organism evidence="13 14">
    <name type="scientific">Danionella cerebrum</name>
    <dbReference type="NCBI Taxonomy" id="2873325"/>
    <lineage>
        <taxon>Eukaryota</taxon>
        <taxon>Metazoa</taxon>
        <taxon>Chordata</taxon>
        <taxon>Craniata</taxon>
        <taxon>Vertebrata</taxon>
        <taxon>Euteleostomi</taxon>
        <taxon>Actinopterygii</taxon>
        <taxon>Neopterygii</taxon>
        <taxon>Teleostei</taxon>
        <taxon>Ostariophysi</taxon>
        <taxon>Cypriniformes</taxon>
        <taxon>Danionidae</taxon>
        <taxon>Danioninae</taxon>
        <taxon>Danionella</taxon>
    </lineage>
</organism>
<evidence type="ECO:0000256" key="9">
    <source>
        <dbReference type="ARBA" id="ARBA00072457"/>
    </source>
</evidence>
<dbReference type="Proteomes" id="UP000316079">
    <property type="component" value="Unassembled WGS sequence"/>
</dbReference>
<dbReference type="Gene3D" id="3.20.20.80">
    <property type="entry name" value="Glycosidases"/>
    <property type="match status" value="1"/>
</dbReference>
<dbReference type="CDD" id="cd06547">
    <property type="entry name" value="GH85_ENGase"/>
    <property type="match status" value="1"/>
</dbReference>
<evidence type="ECO:0000256" key="7">
    <source>
        <dbReference type="ARBA" id="ARBA00034414"/>
    </source>
</evidence>
<evidence type="ECO:0000313" key="14">
    <source>
        <dbReference type="Proteomes" id="UP000316079"/>
    </source>
</evidence>
<evidence type="ECO:0000256" key="8">
    <source>
        <dbReference type="ARBA" id="ARBA00054935"/>
    </source>
</evidence>
<evidence type="ECO:0000256" key="4">
    <source>
        <dbReference type="ARBA" id="ARBA00022490"/>
    </source>
</evidence>
<dbReference type="PANTHER" id="PTHR13246:SF1">
    <property type="entry name" value="CYTOSOLIC ENDO-BETA-N-ACETYLGLUCOSAMINIDASE"/>
    <property type="match status" value="1"/>
</dbReference>
<feature type="region of interest" description="Disordered" evidence="10">
    <location>
        <begin position="1"/>
        <end position="34"/>
    </location>
</feature>
<evidence type="ECO:0000256" key="10">
    <source>
        <dbReference type="SAM" id="MobiDB-lite"/>
    </source>
</evidence>
<evidence type="ECO:0000256" key="3">
    <source>
        <dbReference type="ARBA" id="ARBA00012566"/>
    </source>
</evidence>
<feature type="domain" description="Cytosolic endo-beta-N-acetylglucosaminidase C-terminal" evidence="12">
    <location>
        <begin position="501"/>
        <end position="617"/>
    </location>
</feature>
<dbReference type="EC" id="3.2.1.96" evidence="3"/>
<keyword evidence="4" id="KW-0963">Cytoplasm</keyword>
<comment type="similarity">
    <text evidence="2">Belongs to the glycosyl hydrolase 85 family.</text>
</comment>
<dbReference type="EMBL" id="SRMA01027114">
    <property type="protein sequence ID" value="TRY59586.1"/>
    <property type="molecule type" value="Genomic_DNA"/>
</dbReference>
<feature type="domain" description="Cytosolic endo-beta-N-acetylglucosaminidase TIM barrel" evidence="11">
    <location>
        <begin position="121"/>
        <end position="375"/>
    </location>
</feature>
<evidence type="ECO:0000256" key="1">
    <source>
        <dbReference type="ARBA" id="ARBA00004514"/>
    </source>
</evidence>
<dbReference type="OrthoDB" id="284473at2759"/>
<keyword evidence="6" id="KW-0326">Glycosidase</keyword>
<comment type="catalytic activity">
    <reaction evidence="7">
        <text>an N(4)-(oligosaccharide-(1-&gt;3)-[oligosaccharide-(1-&gt;6)]-beta-D-Man-(1-&gt;4)-beta-D-GlcNAc-(1-&gt;4)-alpha-D-GlcNAc)-L-asparaginyl-[protein] + H2O = an oligosaccharide-(1-&gt;3)-[oligosaccharide-(1-&gt;6)]-beta-D-Man-(1-&gt;4)-D-GlcNAc + N(4)-(N-acetyl-beta-D-glucosaminyl)-L-asparaginyl-[protein]</text>
        <dbReference type="Rhea" id="RHEA:73067"/>
        <dbReference type="Rhea" id="RHEA-COMP:12603"/>
        <dbReference type="Rhea" id="RHEA-COMP:18176"/>
        <dbReference type="ChEBI" id="CHEBI:15377"/>
        <dbReference type="ChEBI" id="CHEBI:132248"/>
        <dbReference type="ChEBI" id="CHEBI:192714"/>
        <dbReference type="ChEBI" id="CHEBI:192715"/>
        <dbReference type="EC" id="3.2.1.96"/>
    </reaction>
</comment>
<name>A0A553N2C8_9TELE</name>
<dbReference type="Pfam" id="PF25529">
    <property type="entry name" value="Ig_ENGASE1_C"/>
    <property type="match status" value="1"/>
</dbReference>
<evidence type="ECO:0000256" key="2">
    <source>
        <dbReference type="ARBA" id="ARBA00007849"/>
    </source>
</evidence>
<dbReference type="PANTHER" id="PTHR13246">
    <property type="entry name" value="ENDO BETA N-ACETYLGLUCOSAMINIDASE"/>
    <property type="match status" value="1"/>
</dbReference>
<dbReference type="FunFam" id="3.20.20.80:FF:000043">
    <property type="entry name" value="cytosolic endo-beta-N-acetylglucosaminidase"/>
    <property type="match status" value="1"/>
</dbReference>
<dbReference type="AlphaFoldDB" id="A0A553N2C8"/>
<dbReference type="GO" id="GO:0005829">
    <property type="term" value="C:cytosol"/>
    <property type="evidence" value="ECO:0007669"/>
    <property type="project" value="UniProtKB-SubCell"/>
</dbReference>
<gene>
    <name evidence="13" type="ORF">DNTS_003878</name>
</gene>
<dbReference type="STRING" id="623744.A0A553N2C8"/>
<dbReference type="InterPro" id="IPR032979">
    <property type="entry name" value="ENGase"/>
</dbReference>
<evidence type="ECO:0000259" key="12">
    <source>
        <dbReference type="Pfam" id="PF25529"/>
    </source>
</evidence>